<gene>
    <name evidence="1" type="ORF">EVAR_3838_1</name>
</gene>
<evidence type="ECO:0000313" key="2">
    <source>
        <dbReference type="Proteomes" id="UP000299102"/>
    </source>
</evidence>
<protein>
    <submittedName>
        <fullName evidence="1">Uncharacterized protein</fullName>
    </submittedName>
</protein>
<dbReference type="Proteomes" id="UP000299102">
    <property type="component" value="Unassembled WGS sequence"/>
</dbReference>
<accession>A0A4C1SR33</accession>
<name>A0A4C1SR33_EUMVA</name>
<keyword evidence="2" id="KW-1185">Reference proteome</keyword>
<evidence type="ECO:0000313" key="1">
    <source>
        <dbReference type="EMBL" id="GBP04445.1"/>
    </source>
</evidence>
<proteinExistence type="predicted"/>
<dbReference type="AlphaFoldDB" id="A0A4C1SR33"/>
<organism evidence="1 2">
    <name type="scientific">Eumeta variegata</name>
    <name type="common">Bagworm moth</name>
    <name type="synonym">Eumeta japonica</name>
    <dbReference type="NCBI Taxonomy" id="151549"/>
    <lineage>
        <taxon>Eukaryota</taxon>
        <taxon>Metazoa</taxon>
        <taxon>Ecdysozoa</taxon>
        <taxon>Arthropoda</taxon>
        <taxon>Hexapoda</taxon>
        <taxon>Insecta</taxon>
        <taxon>Pterygota</taxon>
        <taxon>Neoptera</taxon>
        <taxon>Endopterygota</taxon>
        <taxon>Lepidoptera</taxon>
        <taxon>Glossata</taxon>
        <taxon>Ditrysia</taxon>
        <taxon>Tineoidea</taxon>
        <taxon>Psychidae</taxon>
        <taxon>Oiketicinae</taxon>
        <taxon>Eumeta</taxon>
    </lineage>
</organism>
<comment type="caution">
    <text evidence="1">The sequence shown here is derived from an EMBL/GenBank/DDBJ whole genome shotgun (WGS) entry which is preliminary data.</text>
</comment>
<reference evidence="1 2" key="1">
    <citation type="journal article" date="2019" name="Commun. Biol.">
        <title>The bagworm genome reveals a unique fibroin gene that provides high tensile strength.</title>
        <authorList>
            <person name="Kono N."/>
            <person name="Nakamura H."/>
            <person name="Ohtoshi R."/>
            <person name="Tomita M."/>
            <person name="Numata K."/>
            <person name="Arakawa K."/>
        </authorList>
    </citation>
    <scope>NUCLEOTIDE SEQUENCE [LARGE SCALE GENOMIC DNA]</scope>
</reference>
<dbReference type="EMBL" id="BGZK01000014">
    <property type="protein sequence ID" value="GBP04445.1"/>
    <property type="molecule type" value="Genomic_DNA"/>
</dbReference>
<sequence length="120" mass="13500">MEEGGPPQNSLAGRNSMEENFYFASVYSEFSEVKPHAIARFTTYVKMMKSAYFTQITYPVVKVGSKDYTNVLLQDGTPKTVLRLSSSWCTPVNELGLCGEGPSRPWTARVHSHATRYVRI</sequence>